<accession>A0A9J5W4F5</accession>
<protein>
    <submittedName>
        <fullName evidence="2">Uncharacterized protein</fullName>
    </submittedName>
</protein>
<name>A0A9J5W4F5_SOLCO</name>
<evidence type="ECO:0000256" key="1">
    <source>
        <dbReference type="SAM" id="MobiDB-lite"/>
    </source>
</evidence>
<reference evidence="2 3" key="1">
    <citation type="submission" date="2020-09" db="EMBL/GenBank/DDBJ databases">
        <title>De no assembly of potato wild relative species, Solanum commersonii.</title>
        <authorList>
            <person name="Cho K."/>
        </authorList>
    </citation>
    <scope>NUCLEOTIDE SEQUENCE [LARGE SCALE GENOMIC DNA]</scope>
    <source>
        <strain evidence="2">LZ3.2</strain>
        <tissue evidence="2">Leaf</tissue>
    </source>
</reference>
<organism evidence="2 3">
    <name type="scientific">Solanum commersonii</name>
    <name type="common">Commerson's wild potato</name>
    <name type="synonym">Commerson's nightshade</name>
    <dbReference type="NCBI Taxonomy" id="4109"/>
    <lineage>
        <taxon>Eukaryota</taxon>
        <taxon>Viridiplantae</taxon>
        <taxon>Streptophyta</taxon>
        <taxon>Embryophyta</taxon>
        <taxon>Tracheophyta</taxon>
        <taxon>Spermatophyta</taxon>
        <taxon>Magnoliopsida</taxon>
        <taxon>eudicotyledons</taxon>
        <taxon>Gunneridae</taxon>
        <taxon>Pentapetalae</taxon>
        <taxon>asterids</taxon>
        <taxon>lamiids</taxon>
        <taxon>Solanales</taxon>
        <taxon>Solanaceae</taxon>
        <taxon>Solanoideae</taxon>
        <taxon>Solaneae</taxon>
        <taxon>Solanum</taxon>
    </lineage>
</organism>
<gene>
    <name evidence="2" type="ORF">H5410_060152</name>
</gene>
<proteinExistence type="predicted"/>
<feature type="region of interest" description="Disordered" evidence="1">
    <location>
        <begin position="133"/>
        <end position="156"/>
    </location>
</feature>
<dbReference type="Proteomes" id="UP000824120">
    <property type="component" value="Chromosome 12"/>
</dbReference>
<keyword evidence="3" id="KW-1185">Reference proteome</keyword>
<evidence type="ECO:0000313" key="2">
    <source>
        <dbReference type="EMBL" id="KAG5570386.1"/>
    </source>
</evidence>
<dbReference type="AlphaFoldDB" id="A0A9J5W4F5"/>
<sequence>MEPTGPYGQNEQFSRSTIPGAALFLQKFFKYVVKTLAMELVGQNDLFSRSNEPRSRRHCCQKISLTFVKTLAMEPLALTAKTAHFQGQTSLGAEFQRYFCRNFHGPPLRPYLWNQLALTSKTIHFKGQPISREVMEPAGPDDQNSPLSRSNETRVRKPPTLSIFACYNP</sequence>
<dbReference type="EMBL" id="JACXVP010000012">
    <property type="protein sequence ID" value="KAG5570386.1"/>
    <property type="molecule type" value="Genomic_DNA"/>
</dbReference>
<comment type="caution">
    <text evidence="2">The sequence shown here is derived from an EMBL/GenBank/DDBJ whole genome shotgun (WGS) entry which is preliminary data.</text>
</comment>
<evidence type="ECO:0000313" key="3">
    <source>
        <dbReference type="Proteomes" id="UP000824120"/>
    </source>
</evidence>